<sequence length="88" mass="9631">MQNPFTYAHGQNGTEEEFHIISPEGRTMAVIEFWDEPGTDDAARARADVELIVNALNAYKQAGPNTLFETVIRRAKALGEKIANGIAA</sequence>
<protein>
    <submittedName>
        <fullName evidence="1">Uncharacterized protein</fullName>
    </submittedName>
</protein>
<dbReference type="EMBL" id="LR593886">
    <property type="protein sequence ID" value="VTR93384.1"/>
    <property type="molecule type" value="Genomic_DNA"/>
</dbReference>
<accession>A0A6P2D000</accession>
<name>A0A6P2D000_9BACT</name>
<dbReference type="RefSeq" id="WP_162668119.1">
    <property type="nucleotide sequence ID" value="NZ_LR593886.1"/>
</dbReference>
<gene>
    <name evidence="1" type="ORF">SOIL9_43300</name>
</gene>
<reference evidence="1 2" key="1">
    <citation type="submission" date="2019-05" db="EMBL/GenBank/DDBJ databases">
        <authorList>
            <consortium name="Science for Life Laboratories"/>
        </authorList>
    </citation>
    <scope>NUCLEOTIDE SEQUENCE [LARGE SCALE GENOMIC DNA]</scope>
    <source>
        <strain evidence="1">Soil9</strain>
    </source>
</reference>
<evidence type="ECO:0000313" key="1">
    <source>
        <dbReference type="EMBL" id="VTR93384.1"/>
    </source>
</evidence>
<keyword evidence="2" id="KW-1185">Reference proteome</keyword>
<organism evidence="1 2">
    <name type="scientific">Gemmata massiliana</name>
    <dbReference type="NCBI Taxonomy" id="1210884"/>
    <lineage>
        <taxon>Bacteria</taxon>
        <taxon>Pseudomonadati</taxon>
        <taxon>Planctomycetota</taxon>
        <taxon>Planctomycetia</taxon>
        <taxon>Gemmatales</taxon>
        <taxon>Gemmataceae</taxon>
        <taxon>Gemmata</taxon>
    </lineage>
</organism>
<proteinExistence type="predicted"/>
<dbReference type="KEGG" id="gms:SOIL9_43300"/>
<dbReference type="Proteomes" id="UP000464178">
    <property type="component" value="Chromosome"/>
</dbReference>
<evidence type="ECO:0000313" key="2">
    <source>
        <dbReference type="Proteomes" id="UP000464178"/>
    </source>
</evidence>
<dbReference type="AlphaFoldDB" id="A0A6P2D000"/>